<dbReference type="RefSeq" id="WP_277866996.1">
    <property type="nucleotide sequence ID" value="NZ_JAKKUT010000002.1"/>
</dbReference>
<protein>
    <recommendedName>
        <fullName evidence="4">DUF3782 domain-containing protein</fullName>
    </recommendedName>
</protein>
<name>A0ABT6EZT9_9SYNE</name>
<comment type="caution">
    <text evidence="2">The sequence shown here is derived from an EMBL/GenBank/DDBJ whole genome shotgun (WGS) entry which is preliminary data.</text>
</comment>
<keyword evidence="3" id="KW-1185">Reference proteome</keyword>
<feature type="coiled-coil region" evidence="1">
    <location>
        <begin position="19"/>
        <end position="50"/>
    </location>
</feature>
<evidence type="ECO:0000313" key="3">
    <source>
        <dbReference type="Proteomes" id="UP001154265"/>
    </source>
</evidence>
<evidence type="ECO:0000256" key="1">
    <source>
        <dbReference type="SAM" id="Coils"/>
    </source>
</evidence>
<keyword evidence="1" id="KW-0175">Coiled coil</keyword>
<organism evidence="2 3">
    <name type="scientific">Candidatus Synechococcus calcipolaris G9</name>
    <dbReference type="NCBI Taxonomy" id="1497997"/>
    <lineage>
        <taxon>Bacteria</taxon>
        <taxon>Bacillati</taxon>
        <taxon>Cyanobacteriota</taxon>
        <taxon>Cyanophyceae</taxon>
        <taxon>Synechococcales</taxon>
        <taxon>Synechococcaceae</taxon>
        <taxon>Synechococcus</taxon>
    </lineage>
</organism>
<gene>
    <name evidence="2" type="ORF">L3556_09280</name>
</gene>
<evidence type="ECO:0000313" key="2">
    <source>
        <dbReference type="EMBL" id="MDG2991116.1"/>
    </source>
</evidence>
<reference evidence="2" key="1">
    <citation type="journal article" date="2022" name="Genome Biol. Evol.">
        <title>A New Gene Family Diagnostic for Intracellular Biomineralization of Amorphous Ca Carbonates by Cyanobacteria.</title>
        <authorList>
            <person name="Benzerara K."/>
            <person name="Duprat E."/>
            <person name="Bitard-Feildel T."/>
            <person name="Caumes G."/>
            <person name="Cassier-Chauvat C."/>
            <person name="Chauvat F."/>
            <person name="Dezi M."/>
            <person name="Diop S.I."/>
            <person name="Gaschignard G."/>
            <person name="Gorgen S."/>
            <person name="Gugger M."/>
            <person name="Lopez-Garcia P."/>
            <person name="Millet M."/>
            <person name="Skouri-Panet F."/>
            <person name="Moreira D."/>
            <person name="Callebaut I."/>
        </authorList>
    </citation>
    <scope>NUCLEOTIDE SEQUENCE</scope>
    <source>
        <strain evidence="2">G9</strain>
    </source>
</reference>
<reference evidence="2" key="2">
    <citation type="submission" date="2022-01" db="EMBL/GenBank/DDBJ databases">
        <authorList>
            <person name="Zivanovic Y."/>
            <person name="Moreira D."/>
            <person name="Lopez-Garcia P."/>
        </authorList>
    </citation>
    <scope>NUCLEOTIDE SEQUENCE</scope>
    <source>
        <strain evidence="2">G9</strain>
    </source>
</reference>
<evidence type="ECO:0008006" key="4">
    <source>
        <dbReference type="Google" id="ProtNLM"/>
    </source>
</evidence>
<dbReference type="EMBL" id="JAKKUT010000002">
    <property type="protein sequence ID" value="MDG2991116.1"/>
    <property type="molecule type" value="Genomic_DNA"/>
</dbReference>
<proteinExistence type="predicted"/>
<accession>A0ABT6EZT9</accession>
<sequence>MATTTDDVWRLLGELAEAQKETERRFQETEQVLKEQARKTDRQIQQVNQREFGIREGQNR</sequence>
<dbReference type="Proteomes" id="UP001154265">
    <property type="component" value="Unassembled WGS sequence"/>
</dbReference>